<dbReference type="Proteomes" id="UP001054252">
    <property type="component" value="Unassembled WGS sequence"/>
</dbReference>
<proteinExistence type="predicted"/>
<accession>A0AAV5IX85</accession>
<keyword evidence="2" id="KW-1185">Reference proteome</keyword>
<gene>
    <name evidence="1" type="ORF">SLEP1_g18381</name>
</gene>
<reference evidence="1 2" key="1">
    <citation type="journal article" date="2021" name="Commun. Biol.">
        <title>The genome of Shorea leprosula (Dipterocarpaceae) highlights the ecological relevance of drought in aseasonal tropical rainforests.</title>
        <authorList>
            <person name="Ng K.K.S."/>
            <person name="Kobayashi M.J."/>
            <person name="Fawcett J.A."/>
            <person name="Hatakeyama M."/>
            <person name="Paape T."/>
            <person name="Ng C.H."/>
            <person name="Ang C.C."/>
            <person name="Tnah L.H."/>
            <person name="Lee C.T."/>
            <person name="Nishiyama T."/>
            <person name="Sese J."/>
            <person name="O'Brien M.J."/>
            <person name="Copetti D."/>
            <person name="Mohd Noor M.I."/>
            <person name="Ong R.C."/>
            <person name="Putra M."/>
            <person name="Sireger I.Z."/>
            <person name="Indrioko S."/>
            <person name="Kosugi Y."/>
            <person name="Izuno A."/>
            <person name="Isagi Y."/>
            <person name="Lee S.L."/>
            <person name="Shimizu K.K."/>
        </authorList>
    </citation>
    <scope>NUCLEOTIDE SEQUENCE [LARGE SCALE GENOMIC DNA]</scope>
    <source>
        <strain evidence="1">214</strain>
    </source>
</reference>
<comment type="caution">
    <text evidence="1">The sequence shown here is derived from an EMBL/GenBank/DDBJ whole genome shotgun (WGS) entry which is preliminary data.</text>
</comment>
<evidence type="ECO:0000313" key="2">
    <source>
        <dbReference type="Proteomes" id="UP001054252"/>
    </source>
</evidence>
<protein>
    <submittedName>
        <fullName evidence="1">Uncharacterized protein</fullName>
    </submittedName>
</protein>
<dbReference type="EMBL" id="BPVZ01000025">
    <property type="protein sequence ID" value="GKV06487.1"/>
    <property type="molecule type" value="Genomic_DNA"/>
</dbReference>
<dbReference type="AlphaFoldDB" id="A0AAV5IX85"/>
<organism evidence="1 2">
    <name type="scientific">Rubroshorea leprosula</name>
    <dbReference type="NCBI Taxonomy" id="152421"/>
    <lineage>
        <taxon>Eukaryota</taxon>
        <taxon>Viridiplantae</taxon>
        <taxon>Streptophyta</taxon>
        <taxon>Embryophyta</taxon>
        <taxon>Tracheophyta</taxon>
        <taxon>Spermatophyta</taxon>
        <taxon>Magnoliopsida</taxon>
        <taxon>eudicotyledons</taxon>
        <taxon>Gunneridae</taxon>
        <taxon>Pentapetalae</taxon>
        <taxon>rosids</taxon>
        <taxon>malvids</taxon>
        <taxon>Malvales</taxon>
        <taxon>Dipterocarpaceae</taxon>
        <taxon>Rubroshorea</taxon>
    </lineage>
</organism>
<sequence>MKMFKLLSVDDNDGRSHEPTWQLLMKIRGLQGIPTAPISSECPPVGMERHPLALHGTFAWEGLEHKPGAHPPLLKEAPIALSSGWGWT</sequence>
<name>A0AAV5IX85_9ROSI</name>
<evidence type="ECO:0000313" key="1">
    <source>
        <dbReference type="EMBL" id="GKV06487.1"/>
    </source>
</evidence>